<evidence type="ECO:0000256" key="2">
    <source>
        <dbReference type="ARBA" id="ARBA00022946"/>
    </source>
</evidence>
<feature type="domain" description="CAF17 C-terminal" evidence="11">
    <location>
        <begin position="798"/>
        <end position="866"/>
    </location>
</feature>
<dbReference type="PANTHER" id="PTHR22602">
    <property type="entry name" value="TRANSFERASE CAF17, MITOCHONDRIAL-RELATED"/>
    <property type="match status" value="1"/>
</dbReference>
<evidence type="ECO:0000313" key="12">
    <source>
        <dbReference type="EMBL" id="RAR09969.1"/>
    </source>
</evidence>
<gene>
    <name evidence="12" type="ORF">DDE83_005278</name>
</gene>
<feature type="chain" id="PRO_5016735170" description="Iron-sulfur cluster assembly factor IBA57 homolog, mitochondrial" evidence="8">
    <location>
        <begin position="22"/>
        <end position="1499"/>
    </location>
</feature>
<dbReference type="STRING" id="183478.A0A364N231"/>
<evidence type="ECO:0000259" key="11">
    <source>
        <dbReference type="Pfam" id="PF25455"/>
    </source>
</evidence>
<accession>A0A364N231</accession>
<dbReference type="EMBL" id="QGDH01000070">
    <property type="protein sequence ID" value="RAR09969.1"/>
    <property type="molecule type" value="Genomic_DNA"/>
</dbReference>
<keyword evidence="7" id="KW-1133">Transmembrane helix</keyword>
<dbReference type="InterPro" id="IPR045179">
    <property type="entry name" value="YgfZ/GcvT"/>
</dbReference>
<keyword evidence="13" id="KW-1185">Reference proteome</keyword>
<feature type="domain" description="GOST seven transmembrane" evidence="9">
    <location>
        <begin position="196"/>
        <end position="447"/>
    </location>
</feature>
<feature type="region of interest" description="Disordered" evidence="6">
    <location>
        <begin position="1353"/>
        <end position="1382"/>
    </location>
</feature>
<feature type="signal peptide" evidence="8">
    <location>
        <begin position="1"/>
        <end position="21"/>
    </location>
</feature>
<reference evidence="13" key="1">
    <citation type="submission" date="2018-05" db="EMBL/GenBank/DDBJ databases">
        <title>Draft genome sequence of Stemphylium lycopersici strain CIDEFI 213.</title>
        <authorList>
            <person name="Medina R."/>
            <person name="Franco M.E.E."/>
            <person name="Lucentini C.G."/>
            <person name="Saparrat M.C.N."/>
            <person name="Balatti P.A."/>
        </authorList>
    </citation>
    <scope>NUCLEOTIDE SEQUENCE [LARGE SCALE GENOMIC DNA]</scope>
    <source>
        <strain evidence="13">CIDEFI 213</strain>
    </source>
</reference>
<dbReference type="InterPro" id="IPR017703">
    <property type="entry name" value="YgfZ/GCV_T_CS"/>
</dbReference>
<dbReference type="SUPFAM" id="SSF51197">
    <property type="entry name" value="Clavaminate synthase-like"/>
    <property type="match status" value="1"/>
</dbReference>
<evidence type="ECO:0000259" key="10">
    <source>
        <dbReference type="Pfam" id="PF21902"/>
    </source>
</evidence>
<evidence type="ECO:0000256" key="8">
    <source>
        <dbReference type="SAM" id="SignalP"/>
    </source>
</evidence>
<feature type="transmembrane region" description="Helical" evidence="7">
    <location>
        <begin position="304"/>
        <end position="322"/>
    </location>
</feature>
<dbReference type="GO" id="GO:0016226">
    <property type="term" value="P:iron-sulfur cluster assembly"/>
    <property type="evidence" value="ECO:0007669"/>
    <property type="project" value="TreeGrafter"/>
</dbReference>
<feature type="compositionally biased region" description="Basic and acidic residues" evidence="6">
    <location>
        <begin position="1364"/>
        <end position="1380"/>
    </location>
</feature>
<feature type="region of interest" description="Disordered" evidence="6">
    <location>
        <begin position="931"/>
        <end position="954"/>
    </location>
</feature>
<proteinExistence type="inferred from homology"/>
<comment type="subcellular location">
    <subcellularLocation>
        <location evidence="1">Mitochondrion matrix</location>
    </subcellularLocation>
</comment>
<feature type="domain" description="PTM1-like N-terminal" evidence="10">
    <location>
        <begin position="31"/>
        <end position="184"/>
    </location>
</feature>
<feature type="transmembrane region" description="Helical" evidence="7">
    <location>
        <begin position="231"/>
        <end position="250"/>
    </location>
</feature>
<dbReference type="Pfam" id="PF06814">
    <property type="entry name" value="GOST_TM"/>
    <property type="match status" value="1"/>
</dbReference>
<dbReference type="InterPro" id="IPR027443">
    <property type="entry name" value="IPNS-like_sf"/>
</dbReference>
<dbReference type="OrthoDB" id="19932at2759"/>
<keyword evidence="2" id="KW-0809">Transit peptide</keyword>
<keyword evidence="7" id="KW-0812">Transmembrane</keyword>
<feature type="compositionally biased region" description="Polar residues" evidence="6">
    <location>
        <begin position="477"/>
        <end position="494"/>
    </location>
</feature>
<dbReference type="Proteomes" id="UP000249619">
    <property type="component" value="Unassembled WGS sequence"/>
</dbReference>
<evidence type="ECO:0000256" key="4">
    <source>
        <dbReference type="ARBA" id="ARBA00093447"/>
    </source>
</evidence>
<dbReference type="Gene3D" id="2.60.120.330">
    <property type="entry name" value="B-lactam Antibiotic, Isopenicillin N Synthase, Chain"/>
    <property type="match status" value="1"/>
</dbReference>
<feature type="transmembrane region" description="Helical" evidence="7">
    <location>
        <begin position="379"/>
        <end position="403"/>
    </location>
</feature>
<dbReference type="InterPro" id="IPR027266">
    <property type="entry name" value="TrmE/GcvT-like"/>
</dbReference>
<dbReference type="InterPro" id="IPR057460">
    <property type="entry name" value="CAF17_C"/>
</dbReference>
<comment type="similarity">
    <text evidence="4">Belongs to the GcvT family. CAF17/IBA57 subfamily.</text>
</comment>
<name>A0A364N231_STELY</name>
<feature type="region of interest" description="Disordered" evidence="6">
    <location>
        <begin position="1465"/>
        <end position="1499"/>
    </location>
</feature>
<evidence type="ECO:0000313" key="13">
    <source>
        <dbReference type="Proteomes" id="UP000249619"/>
    </source>
</evidence>
<sequence>MKARLRNIALLLLTTVTAVAAVDVTLNQEDRQKCSGMYSKKSWGGKVDPFILVKFIKDPKKNEGIKDPTVSVVVWEWKDTLLLGAPSDLPVNDENRHYICDDESIKLNLCNGTHKGEWVLAENAEEVSQMHIRTAAINLNDPKPINYPVANGEKKIPIKTGYYCVAAAAQDKRLEYEAIVTFRNAYGELQAAQIAKLPFYGGITIVYFVVLAFWGFLYFQNRHDILAVQNYITAILVFLVLEMLMTWGYYDYQNRHGNNVGAKVLMITVAVLNAFRNSFSFFLLLIVCMGYGVVKPSLGKTMTVVRWLAVAHFIFGVIYAVASLTVRPDDAGPIVLLVILPLSATLTAFYIWTLNSLNLTMKDLMERKQHVKATMYKRLWWCILTSIIVIFGFFFINSFTFAGASTPDFAPTHWQTRWFVLDGWLNLVYLVDVCFVAYMWRPTANNRRFAMSDEIAQDDEGFEIASLRDSMDEEEGGSNNPPSYDPVQRSNNNIARDASPLPAPQAQKPIVPPRESLDGDTIFAVGEDDKWSSDGSGEESDEESEEESDEESDDDSDAGNSKGANNERSRLTALPASPVASSGFAPLPHRRLISLSGLDTAKFLQGLVTNNVDPNRHMSFYSAFLDARGRVLWDVFVWVWPELVAEKGHWACYIEVDAGEVDSLKKHLKRHKLRSKIQIEDVSEDNVRVWSAWGSAAEQTNTGGLIARLKDPRAPDMHRFLAKAETKTLVEGAQPVDVQQYHLQRYRNGIPEGQVEIPREGALPMECNIDLWQGIDFKKGCYVGQELTIRTKHTGIVRKRILPVELYAAAMPSALPGHGTDIKQLDESGNIKKGRAAGKFVAGIGNVGLAMCRLENMTSMKVSAEGGTWKPGMEFGCDTKDGIVKIKPLLYDCKTSVAHSTLPLEIMATTLNPKSSDHHFSISNIISRFRSKRRTTTKNKKPQQQNDEMQDTRPPLISAPLPLVLPQHQHTLSTLGWTTLTFPNSSPQATPIQDSSYNTAAPGPHPLQTAYQDLFTASQAFFNLPVPEKAQWRHRLGSEEGWSSIRGEKEFITLRTLAYCPEILREPAKRYWDLLGTHCSSTLGRMSTSLGLPDAENEGLRRFVGPCALMPEHEEDKTATMLRLFRYEGWEEKVVAEAHADLGLLSVVVGNVAGLEVWDGGGWFDVEREVERKGDKGATLLVGRQLERLANGRVPAGGHRVVSYGKPGVSDWLKGVGGQPGERAYRHSIVFVLRAHEPVSIDSEALETEITGKWETPMKGVTAGAFYEWIRGQHFNINVGLEERDDQKRKLDEANGGGMGTIPLAVLSMVVRMYLLFGGEVLEFKEFHMDEKGVEKAGHVAVEKQSVGCSVETAASEKAVSGTETHEEKATPDAEREESKGLQTDNIMGLRVECGIMLANKYCARVRDFKNHAHCRYSKDSDRGWQELQDAFRCPALQTSPFWHDAVAEVRRAFGAWMNMEPKAEAKRGQAAEHEHRRRYEQLKGDREKAWLTRPQETA</sequence>
<comment type="caution">
    <text evidence="12">The sequence shown here is derived from an EMBL/GenBank/DDBJ whole genome shotgun (WGS) entry which is preliminary data.</text>
</comment>
<dbReference type="NCBIfam" id="TIGR03317">
    <property type="entry name" value="ygfZ_signature"/>
    <property type="match status" value="1"/>
</dbReference>
<keyword evidence="3" id="KW-0496">Mitochondrion</keyword>
<dbReference type="InterPro" id="IPR053938">
    <property type="entry name" value="PTM1-like_N"/>
</dbReference>
<dbReference type="GO" id="GO:0005759">
    <property type="term" value="C:mitochondrial matrix"/>
    <property type="evidence" value="ECO:0007669"/>
    <property type="project" value="UniProtKB-SubCell"/>
</dbReference>
<feature type="transmembrane region" description="Helical" evidence="7">
    <location>
        <begin position="199"/>
        <end position="219"/>
    </location>
</feature>
<feature type="compositionally biased region" description="Basic residues" evidence="6">
    <location>
        <begin position="931"/>
        <end position="941"/>
    </location>
</feature>
<dbReference type="InterPro" id="IPR053937">
    <property type="entry name" value="GOST_TM"/>
</dbReference>
<evidence type="ECO:0000256" key="3">
    <source>
        <dbReference type="ARBA" id="ARBA00023128"/>
    </source>
</evidence>
<feature type="region of interest" description="Disordered" evidence="6">
    <location>
        <begin position="470"/>
        <end position="573"/>
    </location>
</feature>
<feature type="transmembrane region" description="Helical" evidence="7">
    <location>
        <begin position="334"/>
        <end position="358"/>
    </location>
</feature>
<feature type="compositionally biased region" description="Basic and acidic residues" evidence="6">
    <location>
        <begin position="1465"/>
        <end position="1491"/>
    </location>
</feature>
<evidence type="ECO:0000259" key="9">
    <source>
        <dbReference type="Pfam" id="PF06814"/>
    </source>
</evidence>
<evidence type="ECO:0000256" key="7">
    <source>
        <dbReference type="SAM" id="Phobius"/>
    </source>
</evidence>
<keyword evidence="8" id="KW-0732">Signal</keyword>
<organism evidence="12 13">
    <name type="scientific">Stemphylium lycopersici</name>
    <name type="common">Tomato gray leaf spot disease fungus</name>
    <name type="synonym">Thyrospora lycopersici</name>
    <dbReference type="NCBI Taxonomy" id="183478"/>
    <lineage>
        <taxon>Eukaryota</taxon>
        <taxon>Fungi</taxon>
        <taxon>Dikarya</taxon>
        <taxon>Ascomycota</taxon>
        <taxon>Pezizomycotina</taxon>
        <taxon>Dothideomycetes</taxon>
        <taxon>Pleosporomycetidae</taxon>
        <taxon>Pleosporales</taxon>
        <taxon>Pleosporineae</taxon>
        <taxon>Pleosporaceae</taxon>
        <taxon>Stemphylium</taxon>
    </lineage>
</organism>
<protein>
    <recommendedName>
        <fullName evidence="5">Iron-sulfur cluster assembly factor IBA57 homolog, mitochondrial</fullName>
    </recommendedName>
</protein>
<dbReference type="Pfam" id="PF21902">
    <property type="entry name" value="PTM1-like_N"/>
    <property type="match status" value="1"/>
</dbReference>
<dbReference type="SUPFAM" id="SSF103025">
    <property type="entry name" value="Folate-binding domain"/>
    <property type="match status" value="1"/>
</dbReference>
<feature type="compositionally biased region" description="Acidic residues" evidence="6">
    <location>
        <begin position="536"/>
        <end position="557"/>
    </location>
</feature>
<feature type="transmembrane region" description="Helical" evidence="7">
    <location>
        <begin position="270"/>
        <end position="292"/>
    </location>
</feature>
<evidence type="ECO:0000256" key="5">
    <source>
        <dbReference type="ARBA" id="ARBA00093637"/>
    </source>
</evidence>
<dbReference type="PANTHER" id="PTHR22602:SF0">
    <property type="entry name" value="TRANSFERASE CAF17, MITOCHONDRIAL-RELATED"/>
    <property type="match status" value="1"/>
</dbReference>
<evidence type="ECO:0000256" key="6">
    <source>
        <dbReference type="SAM" id="MobiDB-lite"/>
    </source>
</evidence>
<dbReference type="Pfam" id="PF25455">
    <property type="entry name" value="Beta-barrel_CAF17_C"/>
    <property type="match status" value="1"/>
</dbReference>
<evidence type="ECO:0000256" key="1">
    <source>
        <dbReference type="ARBA" id="ARBA00004305"/>
    </source>
</evidence>
<keyword evidence="7" id="KW-0472">Membrane</keyword>
<dbReference type="Gene3D" id="3.30.1360.120">
    <property type="entry name" value="Probable tRNA modification gtpase trme, domain 1"/>
    <property type="match status" value="2"/>
</dbReference>